<name>A0AAN8EG26_9EURO</name>
<evidence type="ECO:0000313" key="5">
    <source>
        <dbReference type="Proteomes" id="UP001316803"/>
    </source>
</evidence>
<feature type="transmembrane region" description="Helical" evidence="2">
    <location>
        <begin position="210"/>
        <end position="232"/>
    </location>
</feature>
<feature type="transmembrane region" description="Helical" evidence="2">
    <location>
        <begin position="134"/>
        <end position="155"/>
    </location>
</feature>
<feature type="domain" description="Rhodopsin" evidence="3">
    <location>
        <begin position="41"/>
        <end position="274"/>
    </location>
</feature>
<feature type="region of interest" description="Disordered" evidence="1">
    <location>
        <begin position="326"/>
        <end position="366"/>
    </location>
</feature>
<feature type="transmembrane region" description="Helical" evidence="2">
    <location>
        <begin position="56"/>
        <end position="81"/>
    </location>
</feature>
<dbReference type="Proteomes" id="UP001316803">
    <property type="component" value="Unassembled WGS sequence"/>
</dbReference>
<feature type="transmembrane region" description="Helical" evidence="2">
    <location>
        <begin position="20"/>
        <end position="44"/>
    </location>
</feature>
<feature type="transmembrane region" description="Helical" evidence="2">
    <location>
        <begin position="252"/>
        <end position="274"/>
    </location>
</feature>
<evidence type="ECO:0000259" key="3">
    <source>
        <dbReference type="Pfam" id="PF20684"/>
    </source>
</evidence>
<feature type="transmembrane region" description="Helical" evidence="2">
    <location>
        <begin position="175"/>
        <end position="198"/>
    </location>
</feature>
<feature type="compositionally biased region" description="Polar residues" evidence="1">
    <location>
        <begin position="345"/>
        <end position="358"/>
    </location>
</feature>
<gene>
    <name evidence="4" type="ORF">OHC33_010188</name>
</gene>
<evidence type="ECO:0000313" key="4">
    <source>
        <dbReference type="EMBL" id="KAK5948765.1"/>
    </source>
</evidence>
<feature type="compositionally biased region" description="Low complexity" evidence="1">
    <location>
        <begin position="405"/>
        <end position="415"/>
    </location>
</feature>
<feature type="region of interest" description="Disordered" evidence="1">
    <location>
        <begin position="389"/>
        <end position="421"/>
    </location>
</feature>
<keyword evidence="2" id="KW-1133">Transmembrane helix</keyword>
<dbReference type="EMBL" id="JAKLMC020000043">
    <property type="protein sequence ID" value="KAK5948765.1"/>
    <property type="molecule type" value="Genomic_DNA"/>
</dbReference>
<dbReference type="AlphaFoldDB" id="A0AAN8EG26"/>
<dbReference type="PANTHER" id="PTHR38794">
    <property type="entry name" value="INTEGRAL MEMBRANE PROTEIN"/>
    <property type="match status" value="1"/>
</dbReference>
<dbReference type="PANTHER" id="PTHR38794:SF3">
    <property type="entry name" value="INTEGRAL MEMBRANE PROTEIN"/>
    <property type="match status" value="1"/>
</dbReference>
<comment type="caution">
    <text evidence="4">The sequence shown here is derived from an EMBL/GenBank/DDBJ whole genome shotgun (WGS) entry which is preliminary data.</text>
</comment>
<dbReference type="InterPro" id="IPR049326">
    <property type="entry name" value="Rhodopsin_dom_fungi"/>
</dbReference>
<protein>
    <recommendedName>
        <fullName evidence="3">Rhodopsin domain-containing protein</fullName>
    </recommendedName>
</protein>
<proteinExistence type="predicted"/>
<sequence>MSSGEPQTPAFQQLTADNHGPAVIVASYIFLVTTVVVVLTRLITRFQVTRTFSTDDYLISASTLFAIGQTVAITVAANRGLGRHSEDVSSAQFDGFAKAFYTARVLCIPTLSLAKISVNFLIMGIRPPKPVMLACRATMAIIVVWALATLLATIFECSFPRIWDYKGHCVDQWALYIANVLWNVATDIALILLPFFLMRNVQTSNQKKRVVIGLFGCRIIVPAFSIVGAVAMAEYWQASPSDPTWYALKPTLWTQAVISLSIITACIPCIKRFLADLSSGMMTVNISEPMELTMKNNSSSGGGKTTSAPSGGGFLGSRLFSSRGKSQMNSQLSAVDRGMEKKHQSQAQAFTTAKQSTNKVERSESMKGLTDGVIMQTIDYEVNFEEARDSAVWDSNSGSHRLESRPSPGSSSPGSRIEKER</sequence>
<organism evidence="4 5">
    <name type="scientific">Knufia fluminis</name>
    <dbReference type="NCBI Taxonomy" id="191047"/>
    <lineage>
        <taxon>Eukaryota</taxon>
        <taxon>Fungi</taxon>
        <taxon>Dikarya</taxon>
        <taxon>Ascomycota</taxon>
        <taxon>Pezizomycotina</taxon>
        <taxon>Eurotiomycetes</taxon>
        <taxon>Chaetothyriomycetidae</taxon>
        <taxon>Chaetothyriales</taxon>
        <taxon>Trichomeriaceae</taxon>
        <taxon>Knufia</taxon>
    </lineage>
</organism>
<feature type="transmembrane region" description="Helical" evidence="2">
    <location>
        <begin position="101"/>
        <end position="122"/>
    </location>
</feature>
<accession>A0AAN8EG26</accession>
<keyword evidence="5" id="KW-1185">Reference proteome</keyword>
<evidence type="ECO:0000256" key="1">
    <source>
        <dbReference type="SAM" id="MobiDB-lite"/>
    </source>
</evidence>
<keyword evidence="2" id="KW-0472">Membrane</keyword>
<dbReference type="Pfam" id="PF20684">
    <property type="entry name" value="Fung_rhodopsin"/>
    <property type="match status" value="1"/>
</dbReference>
<reference evidence="4 5" key="1">
    <citation type="submission" date="2022-12" db="EMBL/GenBank/DDBJ databases">
        <title>Genomic features and morphological characterization of a novel Knufia sp. strain isolated from spacecraft assembly facility.</title>
        <authorList>
            <person name="Teixeira M."/>
            <person name="Chander A.M."/>
            <person name="Stajich J.E."/>
            <person name="Venkateswaran K."/>
        </authorList>
    </citation>
    <scope>NUCLEOTIDE SEQUENCE [LARGE SCALE GENOMIC DNA]</scope>
    <source>
        <strain evidence="4 5">FJI-L2-BK-P2</strain>
    </source>
</reference>
<evidence type="ECO:0000256" key="2">
    <source>
        <dbReference type="SAM" id="Phobius"/>
    </source>
</evidence>
<keyword evidence="2" id="KW-0812">Transmembrane</keyword>